<evidence type="ECO:0000313" key="3">
    <source>
        <dbReference type="EMBL" id="GAF78239.1"/>
    </source>
</evidence>
<keyword evidence="2" id="KW-1133">Transmembrane helix</keyword>
<dbReference type="EMBL" id="BARS01008398">
    <property type="protein sequence ID" value="GAF78239.1"/>
    <property type="molecule type" value="Genomic_DNA"/>
</dbReference>
<reference evidence="3" key="1">
    <citation type="journal article" date="2014" name="Front. Microbiol.">
        <title>High frequency of phylogenetically diverse reductive dehalogenase-homologous genes in deep subseafloor sedimentary metagenomes.</title>
        <authorList>
            <person name="Kawai M."/>
            <person name="Futagami T."/>
            <person name="Toyoda A."/>
            <person name="Takaki Y."/>
            <person name="Nishi S."/>
            <person name="Hori S."/>
            <person name="Arai W."/>
            <person name="Tsubouchi T."/>
            <person name="Morono Y."/>
            <person name="Uchiyama I."/>
            <person name="Ito T."/>
            <person name="Fujiyama A."/>
            <person name="Inagaki F."/>
            <person name="Takami H."/>
        </authorList>
    </citation>
    <scope>NUCLEOTIDE SEQUENCE</scope>
    <source>
        <strain evidence="3">Expedition CK06-06</strain>
    </source>
</reference>
<dbReference type="AlphaFoldDB" id="X0SB43"/>
<keyword evidence="2" id="KW-0472">Membrane</keyword>
<evidence type="ECO:0000256" key="2">
    <source>
        <dbReference type="SAM" id="Phobius"/>
    </source>
</evidence>
<comment type="caution">
    <text evidence="3">The sequence shown here is derived from an EMBL/GenBank/DDBJ whole genome shotgun (WGS) entry which is preliminary data.</text>
</comment>
<evidence type="ECO:0000256" key="1">
    <source>
        <dbReference type="SAM" id="MobiDB-lite"/>
    </source>
</evidence>
<organism evidence="3">
    <name type="scientific">marine sediment metagenome</name>
    <dbReference type="NCBI Taxonomy" id="412755"/>
    <lineage>
        <taxon>unclassified sequences</taxon>
        <taxon>metagenomes</taxon>
        <taxon>ecological metagenomes</taxon>
    </lineage>
</organism>
<gene>
    <name evidence="3" type="ORF">S01H1_16026</name>
</gene>
<feature type="non-terminal residue" evidence="3">
    <location>
        <position position="287"/>
    </location>
</feature>
<name>X0SB43_9ZZZZ</name>
<feature type="transmembrane region" description="Helical" evidence="2">
    <location>
        <begin position="75"/>
        <end position="91"/>
    </location>
</feature>
<keyword evidence="2" id="KW-0812">Transmembrane</keyword>
<feature type="transmembrane region" description="Helical" evidence="2">
    <location>
        <begin position="137"/>
        <end position="155"/>
    </location>
</feature>
<protein>
    <submittedName>
        <fullName evidence="3">Uncharacterized protein</fullName>
    </submittedName>
</protein>
<feature type="transmembrane region" description="Helical" evidence="2">
    <location>
        <begin position="162"/>
        <end position="182"/>
    </location>
</feature>
<feature type="transmembrane region" description="Helical" evidence="2">
    <location>
        <begin position="98"/>
        <end position="117"/>
    </location>
</feature>
<feature type="transmembrane region" description="Helical" evidence="2">
    <location>
        <begin position="208"/>
        <end position="229"/>
    </location>
</feature>
<feature type="compositionally biased region" description="Pro residues" evidence="1">
    <location>
        <begin position="1"/>
        <end position="13"/>
    </location>
</feature>
<proteinExistence type="predicted"/>
<sequence>MNSPEPDPNPIPESNPQDLGEPSVLDWLKSLVRGRPLPIPEGPEESAIVDLPLTLEDEPQREAILSTFHFSASQFRLPVALLLALTAQFGLERRGESIWISIALYILAAVVIAWGTWAEDFHYNSPPKSNKKINPVSYRPAYLAAALILSLLTFLTSGDNLFDFLTVVFWIASVITVLLAFWEGEFPLVSWWRRFKGWLADPNLRLSFSGWELLVLAGFGLSIFFRFYLLDTVPPEMVSDHAEKLLDVVDVLNGKYSIFFSRNTGREALQFYMAAATYKLLGTGISH</sequence>
<accession>X0SB43</accession>
<feature type="region of interest" description="Disordered" evidence="1">
    <location>
        <begin position="1"/>
        <end position="21"/>
    </location>
</feature>